<feature type="region of interest" description="Disordered" evidence="1">
    <location>
        <begin position="94"/>
        <end position="120"/>
    </location>
</feature>
<dbReference type="Proteomes" id="UP001295794">
    <property type="component" value="Unassembled WGS sequence"/>
</dbReference>
<dbReference type="PANTHER" id="PTHR31859">
    <property type="entry name" value="TETRATRICOPEPTIDE REPEAT PROTEIN 39 FAMILY MEMBER"/>
    <property type="match status" value="1"/>
</dbReference>
<evidence type="ECO:0000313" key="3">
    <source>
        <dbReference type="Proteomes" id="UP001295794"/>
    </source>
</evidence>
<organism evidence="2 3">
    <name type="scientific">Mycena citricolor</name>
    <dbReference type="NCBI Taxonomy" id="2018698"/>
    <lineage>
        <taxon>Eukaryota</taxon>
        <taxon>Fungi</taxon>
        <taxon>Dikarya</taxon>
        <taxon>Basidiomycota</taxon>
        <taxon>Agaricomycotina</taxon>
        <taxon>Agaricomycetes</taxon>
        <taxon>Agaricomycetidae</taxon>
        <taxon>Agaricales</taxon>
        <taxon>Marasmiineae</taxon>
        <taxon>Mycenaceae</taxon>
        <taxon>Mycena</taxon>
    </lineage>
</organism>
<protein>
    <recommendedName>
        <fullName evidence="4">Mitochondrial outer membrane protein IML2</fullName>
    </recommendedName>
</protein>
<feature type="region of interest" description="Disordered" evidence="1">
    <location>
        <begin position="292"/>
        <end position="322"/>
    </location>
</feature>
<evidence type="ECO:0008006" key="4">
    <source>
        <dbReference type="Google" id="ProtNLM"/>
    </source>
</evidence>
<comment type="caution">
    <text evidence="2">The sequence shown here is derived from an EMBL/GenBank/DDBJ whole genome shotgun (WGS) entry which is preliminary data.</text>
</comment>
<accession>A0AAD2K7J2</accession>
<feature type="compositionally biased region" description="Basic and acidic residues" evidence="1">
    <location>
        <begin position="300"/>
        <end position="321"/>
    </location>
</feature>
<dbReference type="InterPro" id="IPR019412">
    <property type="entry name" value="IML2/TPR_39"/>
</dbReference>
<feature type="compositionally biased region" description="Low complexity" evidence="1">
    <location>
        <begin position="186"/>
        <end position="198"/>
    </location>
</feature>
<feature type="region of interest" description="Disordered" evidence="1">
    <location>
        <begin position="185"/>
        <end position="220"/>
    </location>
</feature>
<dbReference type="GO" id="GO:0005741">
    <property type="term" value="C:mitochondrial outer membrane"/>
    <property type="evidence" value="ECO:0007669"/>
    <property type="project" value="TreeGrafter"/>
</dbReference>
<name>A0AAD2K7J2_9AGAR</name>
<dbReference type="EMBL" id="CAVNYO010000467">
    <property type="protein sequence ID" value="CAK5283509.1"/>
    <property type="molecule type" value="Genomic_DNA"/>
</dbReference>
<dbReference type="GO" id="GO:0005634">
    <property type="term" value="C:nucleus"/>
    <property type="evidence" value="ECO:0007669"/>
    <property type="project" value="TreeGrafter"/>
</dbReference>
<dbReference type="Gene3D" id="1.25.40.10">
    <property type="entry name" value="Tetratricopeptide repeat domain"/>
    <property type="match status" value="1"/>
</dbReference>
<keyword evidence="3" id="KW-1185">Reference proteome</keyword>
<feature type="compositionally biased region" description="Low complexity" evidence="1">
    <location>
        <begin position="251"/>
        <end position="274"/>
    </location>
</feature>
<dbReference type="AlphaFoldDB" id="A0AAD2K7J2"/>
<feature type="region of interest" description="Disordered" evidence="1">
    <location>
        <begin position="232"/>
        <end position="274"/>
    </location>
</feature>
<dbReference type="PANTHER" id="PTHR31859:SF1">
    <property type="entry name" value="TETRATRICOPEPTIDE REPEAT PROTEIN 39C"/>
    <property type="match status" value="1"/>
</dbReference>
<dbReference type="SUPFAM" id="SSF48452">
    <property type="entry name" value="TPR-like"/>
    <property type="match status" value="1"/>
</dbReference>
<gene>
    <name evidence="2" type="ORF">MYCIT1_LOCUS36080</name>
</gene>
<feature type="compositionally biased region" description="Low complexity" evidence="1">
    <location>
        <begin position="232"/>
        <end position="244"/>
    </location>
</feature>
<evidence type="ECO:0000313" key="2">
    <source>
        <dbReference type="EMBL" id="CAK5283509.1"/>
    </source>
</evidence>
<feature type="non-terminal residue" evidence="2">
    <location>
        <position position="1"/>
    </location>
</feature>
<sequence>SSFRLAQVSIMAADASLSPAAKSLVSATAGFDALFKNDNVGARAAFSAPSDPSPFHLLGLGAVAFLEAALGMEPGLMAEATKILQSAEQGAKRAEAEARKAGSATGSARTKGGVDGHGDGGGRFVPGVEWEILHADTVVLLGLTQALSESYMGYLQCLYSLNAAHGKFTKLYKAVFPSGLDGYRTPAPSHAPSRSSSIPPTPSQSKFLSTTDPDSDPQHTISKATSLLSLASGSSGSYPSPNGSTATLSVPPSGATSPLSSSSTTSLSAAPAPKKGGGGLFGRWGSASLLSVASSAPRSPEAEREKKAREEEERWQRERPAEGPVEEMVVAGSAFGYGLFNLVFSLLPKRVQSVVGIFGFKYDRALALQALAISAGVHTLIEGDGGTASAGTDVHGVFAGLTLMTFHGVVLLLSGYQADEAKTVRTYKTIVDSIQARYPTGALWVLNRAKILRMTGEPDEAISVLQAALSAEDNGDVKRFVQADTLLVFELAWTLLSQRQFEEAAEAFIRMTALNSWSHATYFFIAAGCFLAVGEKAKAQELIDKIPDLVTKKKVGGKDLPTEVFIKKKMEFWKEKAKRHNIDATKLVDVIGINPAWEMGLFWNLHQRTTNEVATACIKDLASIAPSISVVSPVLDGTPPQKTLAELDTPDEQALRSLLLGVMHRTLGLFGPARELLESARATGSHAKVNTWVPGVALFEEAVLVLKVEDSVRALDEADKLLDQAQSHAAKSEIDLSSRLDSRIALLRDEIGKKRAAS</sequence>
<dbReference type="Pfam" id="PF10300">
    <property type="entry name" value="Iml2-TPR_39"/>
    <property type="match status" value="1"/>
</dbReference>
<proteinExistence type="predicted"/>
<reference evidence="2" key="1">
    <citation type="submission" date="2023-11" db="EMBL/GenBank/DDBJ databases">
        <authorList>
            <person name="De Vega J J."/>
            <person name="De Vega J J."/>
        </authorList>
    </citation>
    <scope>NUCLEOTIDE SEQUENCE</scope>
</reference>
<dbReference type="InterPro" id="IPR011990">
    <property type="entry name" value="TPR-like_helical_dom_sf"/>
</dbReference>
<evidence type="ECO:0000256" key="1">
    <source>
        <dbReference type="SAM" id="MobiDB-lite"/>
    </source>
</evidence>
<feature type="compositionally biased region" description="Polar residues" evidence="1">
    <location>
        <begin position="206"/>
        <end position="220"/>
    </location>
</feature>
<dbReference type="GO" id="GO:0005829">
    <property type="term" value="C:cytosol"/>
    <property type="evidence" value="ECO:0007669"/>
    <property type="project" value="TreeGrafter"/>
</dbReference>